<organism evidence="1 2">
    <name type="scientific">Candidatus Desantisbacteria bacterium CG2_30_40_21</name>
    <dbReference type="NCBI Taxonomy" id="1817895"/>
    <lineage>
        <taxon>Bacteria</taxon>
        <taxon>Candidatus Desantisiibacteriota</taxon>
    </lineage>
</organism>
<dbReference type="Pfam" id="PF13711">
    <property type="entry name" value="DUF4160"/>
    <property type="match status" value="1"/>
</dbReference>
<reference evidence="1 2" key="1">
    <citation type="journal article" date="2016" name="Environ. Microbiol.">
        <title>Genomic resolution of a cold subsurface aquifer community provides metabolic insights for novel microbes adapted to high CO concentrations.</title>
        <authorList>
            <person name="Probst A.J."/>
            <person name="Castelle C.J."/>
            <person name="Singh A."/>
            <person name="Brown C.T."/>
            <person name="Anantharaman K."/>
            <person name="Sharon I."/>
            <person name="Hug L.A."/>
            <person name="Burstein D."/>
            <person name="Emerson J.B."/>
            <person name="Thomas B.C."/>
            <person name="Banfield J.F."/>
        </authorList>
    </citation>
    <scope>NUCLEOTIDE SEQUENCE [LARGE SCALE GENOMIC DNA]</scope>
    <source>
        <strain evidence="1">CG2_30_40_21</strain>
    </source>
</reference>
<evidence type="ECO:0008006" key="3">
    <source>
        <dbReference type="Google" id="ProtNLM"/>
    </source>
</evidence>
<accession>A0A1J5E5A3</accession>
<proteinExistence type="predicted"/>
<sequence>MPTTVIDSYKFRFYSSDINEPPHVHVLHSGNEAKIWLQSVAIEYNHGYNSVELNRILKLTRQNQDRLLEVWNGYFSK</sequence>
<comment type="caution">
    <text evidence="1">The sequence shown here is derived from an EMBL/GenBank/DDBJ whole genome shotgun (WGS) entry which is preliminary data.</text>
</comment>
<dbReference type="InterPro" id="IPR025427">
    <property type="entry name" value="DUF4160"/>
</dbReference>
<name>A0A1J5E5A3_9BACT</name>
<dbReference type="EMBL" id="MNYI01000176">
    <property type="protein sequence ID" value="OIP38486.1"/>
    <property type="molecule type" value="Genomic_DNA"/>
</dbReference>
<gene>
    <name evidence="1" type="ORF">AUJ95_06715</name>
</gene>
<protein>
    <recommendedName>
        <fullName evidence="3">DUF4160 domain-containing protein</fullName>
    </recommendedName>
</protein>
<dbReference type="AlphaFoldDB" id="A0A1J5E5A3"/>
<evidence type="ECO:0000313" key="1">
    <source>
        <dbReference type="EMBL" id="OIP38486.1"/>
    </source>
</evidence>
<dbReference type="Proteomes" id="UP000183085">
    <property type="component" value="Unassembled WGS sequence"/>
</dbReference>
<evidence type="ECO:0000313" key="2">
    <source>
        <dbReference type="Proteomes" id="UP000183085"/>
    </source>
</evidence>
<dbReference type="STRING" id="1817895.AUJ95_06715"/>